<keyword evidence="7" id="KW-1185">Reference proteome</keyword>
<dbReference type="InterPro" id="IPR006214">
    <property type="entry name" value="Bax_inhibitor_1-related"/>
</dbReference>
<keyword evidence="2 5" id="KW-0812">Transmembrane</keyword>
<protein>
    <recommendedName>
        <fullName evidence="8">BI1-like protein</fullName>
    </recommendedName>
</protein>
<feature type="transmembrane region" description="Helical" evidence="5">
    <location>
        <begin position="160"/>
        <end position="181"/>
    </location>
</feature>
<dbReference type="Proteomes" id="UP001222027">
    <property type="component" value="Unassembled WGS sequence"/>
</dbReference>
<name>A0AAV8RMP5_ENSVE</name>
<evidence type="ECO:0000313" key="6">
    <source>
        <dbReference type="EMBL" id="KAJ8503900.1"/>
    </source>
</evidence>
<dbReference type="GO" id="GO:0016020">
    <property type="term" value="C:membrane"/>
    <property type="evidence" value="ECO:0007669"/>
    <property type="project" value="UniProtKB-SubCell"/>
</dbReference>
<evidence type="ECO:0000256" key="1">
    <source>
        <dbReference type="ARBA" id="ARBA00004141"/>
    </source>
</evidence>
<proteinExistence type="inferred from homology"/>
<dbReference type="AlphaFoldDB" id="A0AAV8RMP5"/>
<accession>A0AAV8RMP5</accession>
<feature type="transmembrane region" description="Helical" evidence="5">
    <location>
        <begin position="101"/>
        <end position="122"/>
    </location>
</feature>
<comment type="similarity">
    <text evidence="5">Belongs to the BI1 family.</text>
</comment>
<feature type="transmembrane region" description="Helical" evidence="5">
    <location>
        <begin position="69"/>
        <end position="89"/>
    </location>
</feature>
<organism evidence="6 7">
    <name type="scientific">Ensete ventricosum</name>
    <name type="common">Abyssinian banana</name>
    <name type="synonym">Musa ensete</name>
    <dbReference type="NCBI Taxonomy" id="4639"/>
    <lineage>
        <taxon>Eukaryota</taxon>
        <taxon>Viridiplantae</taxon>
        <taxon>Streptophyta</taxon>
        <taxon>Embryophyta</taxon>
        <taxon>Tracheophyta</taxon>
        <taxon>Spermatophyta</taxon>
        <taxon>Magnoliopsida</taxon>
        <taxon>Liliopsida</taxon>
        <taxon>Zingiberales</taxon>
        <taxon>Musaceae</taxon>
        <taxon>Ensete</taxon>
    </lineage>
</organism>
<evidence type="ECO:0000256" key="4">
    <source>
        <dbReference type="ARBA" id="ARBA00023136"/>
    </source>
</evidence>
<evidence type="ECO:0008006" key="8">
    <source>
        <dbReference type="Google" id="ProtNLM"/>
    </source>
</evidence>
<evidence type="ECO:0000256" key="5">
    <source>
        <dbReference type="RuleBase" id="RU004379"/>
    </source>
</evidence>
<evidence type="ECO:0000256" key="2">
    <source>
        <dbReference type="ARBA" id="ARBA00022692"/>
    </source>
</evidence>
<feature type="transmembrane region" description="Helical" evidence="5">
    <location>
        <begin position="43"/>
        <end position="63"/>
    </location>
</feature>
<dbReference type="EMBL" id="JAQQAF010000002">
    <property type="protein sequence ID" value="KAJ8503900.1"/>
    <property type="molecule type" value="Genomic_DNA"/>
</dbReference>
<dbReference type="Pfam" id="PF01027">
    <property type="entry name" value="Bax1-I"/>
    <property type="match status" value="1"/>
</dbReference>
<dbReference type="PANTHER" id="PTHR23291:SF50">
    <property type="entry name" value="PROTEIN LIFEGUARD 4"/>
    <property type="match status" value="1"/>
</dbReference>
<comment type="subcellular location">
    <subcellularLocation>
        <location evidence="1">Membrane</location>
        <topology evidence="1">Multi-pass membrane protein</topology>
    </subcellularLocation>
</comment>
<dbReference type="PANTHER" id="PTHR23291">
    <property type="entry name" value="BAX INHIBITOR-RELATED"/>
    <property type="match status" value="1"/>
</dbReference>
<evidence type="ECO:0000256" key="3">
    <source>
        <dbReference type="ARBA" id="ARBA00022989"/>
    </source>
</evidence>
<gene>
    <name evidence="6" type="ORF">OPV22_004786</name>
</gene>
<feature type="transmembrane region" description="Helical" evidence="5">
    <location>
        <begin position="128"/>
        <end position="148"/>
    </location>
</feature>
<reference evidence="6 7" key="1">
    <citation type="submission" date="2022-12" db="EMBL/GenBank/DDBJ databases">
        <title>Chromosome-scale assembly of the Ensete ventricosum genome.</title>
        <authorList>
            <person name="Dussert Y."/>
            <person name="Stocks J."/>
            <person name="Wendawek A."/>
            <person name="Woldeyes F."/>
            <person name="Nichols R.A."/>
            <person name="Borrell J.S."/>
        </authorList>
    </citation>
    <scope>NUCLEOTIDE SEQUENCE [LARGE SCALE GENOMIC DNA]</scope>
    <source>
        <strain evidence="7">cv. Maze</strain>
        <tissue evidence="6">Seeds</tissue>
    </source>
</reference>
<evidence type="ECO:0000313" key="7">
    <source>
        <dbReference type="Proteomes" id="UP001222027"/>
    </source>
</evidence>
<comment type="caution">
    <text evidence="6">The sequence shown here is derived from an EMBL/GenBank/DDBJ whole genome shotgun (WGS) entry which is preliminary data.</text>
</comment>
<sequence length="256" mass="28349">MHGRGYTRVEKGEDGDLEAGWSPLHPGLSRGESELRWGFVRKVYGILAAQILLTTTVSAATVLHPSVNTALAASPGLALVLAILPLVLLYPLYHYRQKHPLNFLFLGLFTVCLSLSIGVACANTQGRIVLEALILTSAVVSSLTGYTFWASRKGKDFSYLGPLVFSGLIILLVTSFMQIFFPLGPISVAIFDCANDHEDVGHLFFTCLFTDCRWNVFKLQHLVLYGWKQTVRCNFGNLDHARQTHATDWQLPALRV</sequence>
<keyword evidence="4 5" id="KW-0472">Membrane</keyword>
<keyword evidence="3 5" id="KW-1133">Transmembrane helix</keyword>